<evidence type="ECO:0000256" key="2">
    <source>
        <dbReference type="ARBA" id="ARBA00004696"/>
    </source>
</evidence>
<evidence type="ECO:0000256" key="3">
    <source>
        <dbReference type="ARBA" id="ARBA00022605"/>
    </source>
</evidence>
<keyword evidence="4 8" id="KW-0210">Decarboxylase</keyword>
<gene>
    <name evidence="8" type="primary">trpC</name>
    <name evidence="10" type="ORF">J2S07_001327</name>
</gene>
<dbReference type="PANTHER" id="PTHR22854">
    <property type="entry name" value="TRYPTOPHAN BIOSYNTHESIS PROTEIN"/>
    <property type="match status" value="1"/>
</dbReference>
<keyword evidence="3 8" id="KW-0028">Amino-acid biosynthesis</keyword>
<keyword evidence="11" id="KW-1185">Reference proteome</keyword>
<proteinExistence type="inferred from homology"/>
<accession>A0ABT9V242</accession>
<dbReference type="EMBL" id="JAUSTU010000005">
    <property type="protein sequence ID" value="MDQ0155023.1"/>
    <property type="molecule type" value="Genomic_DNA"/>
</dbReference>
<dbReference type="InterPro" id="IPR013798">
    <property type="entry name" value="Indole-3-glycerol_P_synth_dom"/>
</dbReference>
<dbReference type="Pfam" id="PF00218">
    <property type="entry name" value="IGPS"/>
    <property type="match status" value="1"/>
</dbReference>
<dbReference type="NCBIfam" id="NF001377">
    <property type="entry name" value="PRK00278.2-4"/>
    <property type="match status" value="1"/>
</dbReference>
<dbReference type="HAMAP" id="MF_00134_A">
    <property type="entry name" value="IGPS_A"/>
    <property type="match status" value="1"/>
</dbReference>
<dbReference type="GO" id="GO:0004425">
    <property type="term" value="F:indole-3-glycerol-phosphate synthase activity"/>
    <property type="evidence" value="ECO:0007669"/>
    <property type="project" value="UniProtKB-EC"/>
</dbReference>
<dbReference type="CDD" id="cd00331">
    <property type="entry name" value="IGPS"/>
    <property type="match status" value="1"/>
</dbReference>
<evidence type="ECO:0000256" key="4">
    <source>
        <dbReference type="ARBA" id="ARBA00022793"/>
    </source>
</evidence>
<keyword evidence="7 8" id="KW-0456">Lyase</keyword>
<dbReference type="RefSeq" id="WP_307149605.1">
    <property type="nucleotide sequence ID" value="NZ_JAUSTU010000005.1"/>
</dbReference>
<dbReference type="PROSITE" id="PS00614">
    <property type="entry name" value="IGPS"/>
    <property type="match status" value="1"/>
</dbReference>
<evidence type="ECO:0000256" key="1">
    <source>
        <dbReference type="ARBA" id="ARBA00001633"/>
    </source>
</evidence>
<organism evidence="10 11">
    <name type="scientific">Anoxybacillus andreesenii</name>
    <dbReference type="NCBI Taxonomy" id="1325932"/>
    <lineage>
        <taxon>Bacteria</taxon>
        <taxon>Bacillati</taxon>
        <taxon>Bacillota</taxon>
        <taxon>Bacilli</taxon>
        <taxon>Bacillales</taxon>
        <taxon>Anoxybacillaceae</taxon>
        <taxon>Anoxybacillus</taxon>
    </lineage>
</organism>
<keyword evidence="5 8" id="KW-0822">Tryptophan biosynthesis</keyword>
<dbReference type="Proteomes" id="UP001231362">
    <property type="component" value="Unassembled WGS sequence"/>
</dbReference>
<evidence type="ECO:0000256" key="5">
    <source>
        <dbReference type="ARBA" id="ARBA00022822"/>
    </source>
</evidence>
<evidence type="ECO:0000256" key="6">
    <source>
        <dbReference type="ARBA" id="ARBA00023141"/>
    </source>
</evidence>
<evidence type="ECO:0000259" key="9">
    <source>
        <dbReference type="Pfam" id="PF00218"/>
    </source>
</evidence>
<dbReference type="SUPFAM" id="SSF51366">
    <property type="entry name" value="Ribulose-phoshate binding barrel"/>
    <property type="match status" value="1"/>
</dbReference>
<feature type="domain" description="Indole-3-glycerol phosphate synthase" evidence="9">
    <location>
        <begin position="5"/>
        <end position="252"/>
    </location>
</feature>
<reference evidence="10 11" key="1">
    <citation type="submission" date="2023-07" db="EMBL/GenBank/DDBJ databases">
        <title>Genomic Encyclopedia of Type Strains, Phase IV (KMG-IV): sequencing the most valuable type-strain genomes for metagenomic binning, comparative biology and taxonomic classification.</title>
        <authorList>
            <person name="Goeker M."/>
        </authorList>
    </citation>
    <scope>NUCLEOTIDE SEQUENCE [LARGE SCALE GENOMIC DNA]</scope>
    <source>
        <strain evidence="10 11">DSM 23948</strain>
    </source>
</reference>
<dbReference type="Gene3D" id="3.20.20.70">
    <property type="entry name" value="Aldolase class I"/>
    <property type="match status" value="1"/>
</dbReference>
<dbReference type="EC" id="4.1.1.48" evidence="8"/>
<evidence type="ECO:0000256" key="8">
    <source>
        <dbReference type="HAMAP-Rule" id="MF_00134"/>
    </source>
</evidence>
<dbReference type="InterPro" id="IPR045186">
    <property type="entry name" value="Indole-3-glycerol_P_synth"/>
</dbReference>
<protein>
    <recommendedName>
        <fullName evidence="8">Indole-3-glycerol phosphate synthase</fullName>
        <shortName evidence="8">IGPS</shortName>
        <ecNumber evidence="8">4.1.1.48</ecNumber>
    </recommendedName>
</protein>
<dbReference type="InterPro" id="IPR011060">
    <property type="entry name" value="RibuloseP-bd_barrel"/>
</dbReference>
<dbReference type="HAMAP" id="MF_00134_B">
    <property type="entry name" value="IGPS_B"/>
    <property type="match status" value="1"/>
</dbReference>
<dbReference type="InterPro" id="IPR013785">
    <property type="entry name" value="Aldolase_TIM"/>
</dbReference>
<name>A0ABT9V242_9BACL</name>
<comment type="catalytic activity">
    <reaction evidence="1 8">
        <text>1-(2-carboxyphenylamino)-1-deoxy-D-ribulose 5-phosphate + H(+) = (1S,2R)-1-C-(indol-3-yl)glycerol 3-phosphate + CO2 + H2O</text>
        <dbReference type="Rhea" id="RHEA:23476"/>
        <dbReference type="ChEBI" id="CHEBI:15377"/>
        <dbReference type="ChEBI" id="CHEBI:15378"/>
        <dbReference type="ChEBI" id="CHEBI:16526"/>
        <dbReference type="ChEBI" id="CHEBI:58613"/>
        <dbReference type="ChEBI" id="CHEBI:58866"/>
        <dbReference type="EC" id="4.1.1.48"/>
    </reaction>
</comment>
<dbReference type="PANTHER" id="PTHR22854:SF2">
    <property type="entry name" value="INDOLE-3-GLYCEROL-PHOSPHATE SYNTHASE"/>
    <property type="match status" value="1"/>
</dbReference>
<evidence type="ECO:0000256" key="7">
    <source>
        <dbReference type="ARBA" id="ARBA00023239"/>
    </source>
</evidence>
<comment type="caution">
    <text evidence="10">The sequence shown here is derived from an EMBL/GenBank/DDBJ whole genome shotgun (WGS) entry which is preliminary data.</text>
</comment>
<comment type="similarity">
    <text evidence="8">Belongs to the TrpC family.</text>
</comment>
<evidence type="ECO:0000313" key="11">
    <source>
        <dbReference type="Proteomes" id="UP001231362"/>
    </source>
</evidence>
<dbReference type="InterPro" id="IPR001468">
    <property type="entry name" value="Indole-3-GlycerolPSynthase_CS"/>
</dbReference>
<sequence length="264" mass="29319">METILDRILEAKRKEVLMLNEKSYPPLSTTLKHRSFLAQLEKATEMSIIAEFKRASPSKGNLNLDANPRIQAKTYMEAGADAVSVLTDQAFFKGSLGDLEAVRLAIDKPVLCKDFIIDPIQIDVAKGAGADIILLIAAALADDKLYELYEYAQENGLEVLMEVHDEREAERVLKTDNRLIGINNRNLKTFEVDLAVTESVAPMIKREGRFLISESGIKTIEDVERVQRAGANGILVGETFMTHSHPAQVIKAMKLPLKTEVAKK</sequence>
<keyword evidence="6 8" id="KW-0057">Aromatic amino acid biosynthesis</keyword>
<evidence type="ECO:0000313" key="10">
    <source>
        <dbReference type="EMBL" id="MDQ0155023.1"/>
    </source>
</evidence>
<comment type="pathway">
    <text evidence="2 8">Amino-acid biosynthesis; L-tryptophan biosynthesis; L-tryptophan from chorismate: step 4/5.</text>
</comment>